<protein>
    <submittedName>
        <fullName evidence="3">Uncharacterized protein</fullName>
    </submittedName>
</protein>
<keyword evidence="4" id="KW-1185">Reference proteome</keyword>
<keyword evidence="2" id="KW-1133">Transmembrane helix</keyword>
<dbReference type="STRING" id="1111676.MHC_01105"/>
<name>H6N615_MYCHN</name>
<dbReference type="Proteomes" id="UP000009135">
    <property type="component" value="Chromosome"/>
</dbReference>
<feature type="region of interest" description="Disordered" evidence="1">
    <location>
        <begin position="46"/>
        <end position="66"/>
    </location>
</feature>
<dbReference type="KEGG" id="mhe:MHC_01105"/>
<evidence type="ECO:0000313" key="3">
    <source>
        <dbReference type="EMBL" id="AEW45087.1"/>
    </source>
</evidence>
<keyword evidence="2" id="KW-0472">Membrane</keyword>
<evidence type="ECO:0000313" key="4">
    <source>
        <dbReference type="Proteomes" id="UP000009135"/>
    </source>
</evidence>
<reference evidence="3 4" key="1">
    <citation type="journal article" date="2012" name="J. Bacteriol.">
        <title>Complete genome sequence of Mycoplasma haemocanis strain Illinois.</title>
        <authorList>
            <person name="do Nascimento N.C."/>
            <person name="Guimaraes A.M."/>
            <person name="Santos A.P."/>
            <person name="Sanmiguel P.J."/>
            <person name="Messick J.B."/>
        </authorList>
    </citation>
    <scope>NUCLEOTIDE SEQUENCE [LARGE SCALE GENOMIC DNA]</scope>
    <source>
        <strain evidence="3 4">Illinois</strain>
    </source>
</reference>
<dbReference type="AlphaFoldDB" id="H6N615"/>
<organism evidence="3 4">
    <name type="scientific">Mycoplasma haemocanis (strain Illinois)</name>
    <dbReference type="NCBI Taxonomy" id="1111676"/>
    <lineage>
        <taxon>Bacteria</taxon>
        <taxon>Bacillati</taxon>
        <taxon>Mycoplasmatota</taxon>
        <taxon>Mollicutes</taxon>
        <taxon>Mycoplasmataceae</taxon>
        <taxon>Mycoplasma</taxon>
    </lineage>
</organism>
<dbReference type="EMBL" id="CP003199">
    <property type="protein sequence ID" value="AEW45087.1"/>
    <property type="molecule type" value="Genomic_DNA"/>
</dbReference>
<keyword evidence="2" id="KW-0812">Transmembrane</keyword>
<accession>H6N615</accession>
<evidence type="ECO:0000256" key="2">
    <source>
        <dbReference type="SAM" id="Phobius"/>
    </source>
</evidence>
<proteinExistence type="predicted"/>
<gene>
    <name evidence="3" type="ordered locus">MHC_01105</name>
</gene>
<sequence>MSRSRSKEITVGLAGSSIAAGGFLLYNTFYKQPTYPIRSLLNSKHPNRKWLSSSSSSEKTQRQQSWDKYKRTYKGLLNDPLSIPHTVLNAISNNSGGTDTDAPSEFMSKCEELSKKEVVDERDYVYRGVYEYCTTE</sequence>
<evidence type="ECO:0000256" key="1">
    <source>
        <dbReference type="SAM" id="MobiDB-lite"/>
    </source>
</evidence>
<dbReference type="HOGENOM" id="CLU_1862961_0_0_14"/>
<feature type="transmembrane region" description="Helical" evidence="2">
    <location>
        <begin position="9"/>
        <end position="29"/>
    </location>
</feature>